<dbReference type="Proteomes" id="UP000265703">
    <property type="component" value="Unassembled WGS sequence"/>
</dbReference>
<organism evidence="1 2">
    <name type="scientific">Glomus cerebriforme</name>
    <dbReference type="NCBI Taxonomy" id="658196"/>
    <lineage>
        <taxon>Eukaryota</taxon>
        <taxon>Fungi</taxon>
        <taxon>Fungi incertae sedis</taxon>
        <taxon>Mucoromycota</taxon>
        <taxon>Glomeromycotina</taxon>
        <taxon>Glomeromycetes</taxon>
        <taxon>Glomerales</taxon>
        <taxon>Glomeraceae</taxon>
        <taxon>Glomus</taxon>
    </lineage>
</organism>
<dbReference type="EMBL" id="QKYT01001707">
    <property type="protein sequence ID" value="RIA78994.1"/>
    <property type="molecule type" value="Genomic_DNA"/>
</dbReference>
<proteinExistence type="predicted"/>
<dbReference type="AlphaFoldDB" id="A0A397S9J7"/>
<comment type="caution">
    <text evidence="1">The sequence shown here is derived from an EMBL/GenBank/DDBJ whole genome shotgun (WGS) entry which is preliminary data.</text>
</comment>
<keyword evidence="2" id="KW-1185">Reference proteome</keyword>
<evidence type="ECO:0000313" key="2">
    <source>
        <dbReference type="Proteomes" id="UP000265703"/>
    </source>
</evidence>
<reference evidence="1 2" key="1">
    <citation type="submission" date="2018-06" db="EMBL/GenBank/DDBJ databases">
        <title>Comparative genomics reveals the genomic features of Rhizophagus irregularis, R. cerebriforme, R. diaphanum and Gigaspora rosea, and their symbiotic lifestyle signature.</title>
        <authorList>
            <person name="Morin E."/>
            <person name="San Clemente H."/>
            <person name="Chen E.C.H."/>
            <person name="De La Providencia I."/>
            <person name="Hainaut M."/>
            <person name="Kuo A."/>
            <person name="Kohler A."/>
            <person name="Murat C."/>
            <person name="Tang N."/>
            <person name="Roy S."/>
            <person name="Loubradou J."/>
            <person name="Henrissat B."/>
            <person name="Grigoriev I.V."/>
            <person name="Corradi N."/>
            <person name="Roux C."/>
            <person name="Martin F.M."/>
        </authorList>
    </citation>
    <scope>NUCLEOTIDE SEQUENCE [LARGE SCALE GENOMIC DNA]</scope>
    <source>
        <strain evidence="1 2">DAOM 227022</strain>
    </source>
</reference>
<evidence type="ECO:0000313" key="1">
    <source>
        <dbReference type="EMBL" id="RIA78994.1"/>
    </source>
</evidence>
<gene>
    <name evidence="1" type="ORF">C1645_841844</name>
</gene>
<sequence length="98" mass="11684">MENGFLLQILPHIFGFTDIQVQTTSLWISNEILGGYNLIVWKFDYGYNNYIFLDSIENYILSQVVVDILNSMWYEKLIRETIDNFSVEEYEIFQILNN</sequence>
<name>A0A397S9J7_9GLOM</name>
<protein>
    <submittedName>
        <fullName evidence="1">Uncharacterized protein</fullName>
    </submittedName>
</protein>
<accession>A0A397S9J7</accession>
<dbReference type="OrthoDB" id="2487464at2759"/>